<feature type="domain" description="DNA polymerase II large subunit DP2 central" evidence="16">
    <location>
        <begin position="290"/>
        <end position="681"/>
    </location>
</feature>
<gene>
    <name evidence="14" type="primary">polC</name>
    <name evidence="18" type="ORF">CL943_01305</name>
</gene>
<dbReference type="HAMAP" id="MF_00324">
    <property type="entry name" value="DNApol_II_L_arch"/>
    <property type="match status" value="1"/>
</dbReference>
<dbReference type="PANTHER" id="PTHR42210:SF1">
    <property type="entry name" value="DNA POLYMERASE II LARGE SUBUNIT"/>
    <property type="match status" value="1"/>
</dbReference>
<feature type="domain" description="DNA polymerase II large subunit DP2 catalytic" evidence="17">
    <location>
        <begin position="720"/>
        <end position="1012"/>
    </location>
</feature>
<comment type="catalytic activity">
    <reaction evidence="13 14">
        <text>DNA(n) + a 2'-deoxyribonucleoside 5'-triphosphate = DNA(n+1) + diphosphate</text>
        <dbReference type="Rhea" id="RHEA:22508"/>
        <dbReference type="Rhea" id="RHEA-COMP:17339"/>
        <dbReference type="Rhea" id="RHEA-COMP:17340"/>
        <dbReference type="ChEBI" id="CHEBI:33019"/>
        <dbReference type="ChEBI" id="CHEBI:61560"/>
        <dbReference type="ChEBI" id="CHEBI:173112"/>
        <dbReference type="EC" id="2.7.7.7"/>
    </reaction>
</comment>
<dbReference type="EMBL" id="NZBU01000005">
    <property type="protein sequence ID" value="MAG21929.1"/>
    <property type="molecule type" value="Genomic_DNA"/>
</dbReference>
<keyword evidence="3 14" id="KW-0808">Transferase</keyword>
<dbReference type="Pfam" id="PF24846">
    <property type="entry name" value="PolC_DP2_cat"/>
    <property type="match status" value="1"/>
</dbReference>
<evidence type="ECO:0000256" key="7">
    <source>
        <dbReference type="ARBA" id="ARBA00022801"/>
    </source>
</evidence>
<accession>A0A2D6M0L8</accession>
<comment type="similarity">
    <text evidence="1 14">Belongs to the archaeal DNA polymerase II family.</text>
</comment>
<comment type="subunit">
    <text evidence="2 14">Heterodimer of a large subunit and a small subunit.</text>
</comment>
<keyword evidence="9 14" id="KW-0239">DNA-directed DNA polymerase</keyword>
<evidence type="ECO:0000256" key="12">
    <source>
        <dbReference type="ARBA" id="ARBA00025068"/>
    </source>
</evidence>
<evidence type="ECO:0000256" key="4">
    <source>
        <dbReference type="ARBA" id="ARBA00022695"/>
    </source>
</evidence>
<comment type="function">
    <text evidence="12 14">Possesses two activities: a DNA synthesis (polymerase) and an exonucleolytic activity that degrades single-stranded DNA in the 3'- to 5'-direction. Has a template-primer preference which is characteristic of a replicative DNA polymerase.</text>
</comment>
<keyword evidence="7 14" id="KW-0378">Hydrolase</keyword>
<comment type="caution">
    <text evidence="18">The sequence shown here is derived from an EMBL/GenBank/DDBJ whole genome shotgun (WGS) entry which is preliminary data.</text>
</comment>
<dbReference type="GO" id="GO:0003887">
    <property type="term" value="F:DNA-directed DNA polymerase activity"/>
    <property type="evidence" value="ECO:0007669"/>
    <property type="project" value="UniProtKB-UniRule"/>
</dbReference>
<evidence type="ECO:0000256" key="3">
    <source>
        <dbReference type="ARBA" id="ARBA00022679"/>
    </source>
</evidence>
<evidence type="ECO:0000256" key="9">
    <source>
        <dbReference type="ARBA" id="ARBA00022932"/>
    </source>
</evidence>
<evidence type="ECO:0000313" key="18">
    <source>
        <dbReference type="EMBL" id="MAG21929.1"/>
    </source>
</evidence>
<evidence type="ECO:0000256" key="11">
    <source>
        <dbReference type="ARBA" id="ARBA00023268"/>
    </source>
</evidence>
<evidence type="ECO:0000256" key="5">
    <source>
        <dbReference type="ARBA" id="ARBA00022705"/>
    </source>
</evidence>
<keyword evidence="6 14" id="KW-0540">Nuclease</keyword>
<keyword evidence="4 14" id="KW-0548">Nucleotidyltransferase</keyword>
<dbReference type="Pfam" id="PF24844">
    <property type="entry name" value="PolC_DP2_central"/>
    <property type="match status" value="1"/>
</dbReference>
<keyword evidence="11 14" id="KW-0511">Multifunctional enzyme</keyword>
<dbReference type="NCBIfam" id="NF003103">
    <property type="entry name" value="PRK04023.1"/>
    <property type="match status" value="1"/>
</dbReference>
<evidence type="ECO:0000259" key="16">
    <source>
        <dbReference type="Pfam" id="PF24844"/>
    </source>
</evidence>
<dbReference type="InterPro" id="IPR016033">
    <property type="entry name" value="PolC_DP2_N"/>
</dbReference>
<keyword evidence="10 14" id="KW-0238">DNA-binding</keyword>
<keyword evidence="5 14" id="KW-0235">DNA replication</keyword>
<dbReference type="NCBIfam" id="TIGR00354">
    <property type="entry name" value="polC"/>
    <property type="match status" value="1"/>
</dbReference>
<dbReference type="Pfam" id="PF03833">
    <property type="entry name" value="PolC_DP2_N"/>
    <property type="match status" value="1"/>
</dbReference>
<evidence type="ECO:0000256" key="2">
    <source>
        <dbReference type="ARBA" id="ARBA00011315"/>
    </source>
</evidence>
<dbReference type="EC" id="2.7.7.7" evidence="14"/>
<reference evidence="19" key="1">
    <citation type="submission" date="2017-09" db="EMBL/GenBank/DDBJ databases">
        <title>The Reconstruction of 2,631 Draft Metagenome-Assembled Genomes from the Global Oceans.</title>
        <authorList>
            <person name="Tully B.J."/>
            <person name="Graham E.D."/>
            <person name="Heidelberg J.F."/>
        </authorList>
    </citation>
    <scope>NUCLEOTIDE SEQUENCE [LARGE SCALE GENOMIC DNA]</scope>
</reference>
<dbReference type="PIRSF" id="PIRSF016275">
    <property type="entry name" value="PolC_DP2"/>
    <property type="match status" value="1"/>
</dbReference>
<evidence type="ECO:0000259" key="17">
    <source>
        <dbReference type="Pfam" id="PF24846"/>
    </source>
</evidence>
<protein>
    <recommendedName>
        <fullName evidence="14">DNA polymerase II large subunit</fullName>
        <shortName evidence="14">Pol II</shortName>
        <ecNumber evidence="14">2.7.7.7</ecNumber>
    </recommendedName>
    <alternativeName>
        <fullName evidence="14">Exodeoxyribonuclease large subunit</fullName>
        <ecNumber evidence="14">3.1.11.1</ecNumber>
    </alternativeName>
</protein>
<evidence type="ECO:0000256" key="10">
    <source>
        <dbReference type="ARBA" id="ARBA00023125"/>
    </source>
</evidence>
<dbReference type="InterPro" id="IPR056172">
    <property type="entry name" value="PolC_DP2_cat_dom"/>
</dbReference>
<sequence>MQLKLEIEAEPNVKEYYKKLAEKTLKQFDNASKARAKGFDVSEAVETVPVADLADRTENIIGPKGIAKRYREAMKETKDDRLQAIFKIFKEMIEQKWCKIEDPSKRVEQAIKTALVLNTEGVVVAPLDGVPQINISKNPDGTPYINIYYAGPIRAAGGTSQVLPLILGDYARELMDLDRYKPTGDEVERCVEECQIYEELVSRQYKPSDDEVRKIIKGCPVCINGEPTEEREVAVHRNLSRIPTNRVRGGMCLVISEGVGLKAKKILKFSKTLGLDWSWLEEIIKVKKQDSEKLELSPNWKYLEGTAAGRPILSYPMRPGGFRIRYGRARNMGLMGKGMHPATMYILNGFVATATQIKVERPGKAAGMAPVDSIEGPIVRLLNGDVVKVETAQQAQELKRRLDKILFLGDLLVSYGDFRHSAHPLIPAGYCSEWWKQEGIEQNKKSQVVGKEFDKDFEKHADVSIERAFELSSKHGLPLHPNALFYYSILKKEELAELVSFLEKAGREDKRIVFEKDEKIKELLERIGVTHTVKDNKIFLDEEPSVIFENTFGFGKEKDFAKIAAESNSTLAFVELASGLRIRDKAGTFIGSRMGRPEASRPRKMVGNPHVLFPIGLYGGNTRSLNKAMESSSKENGHGKIEVAIALHKCPKCKEVKEESYCHDCKERTIPYYICPGCGAESLEPKCKRCNKEAVGFNKRSIDLGKLVSEASQRLGVKVPDIVKGVKGTINQQKIAEPLEKGILRAKYDLHVFRDATIRYEIINAPLTHFKPVEIGTSIEKLHEMGYTKDVEGKELENVNQLVEILPQDIVIHDEAGDFFVIVTKFIDDLLEKYYGLEKIFRINTREELVGELLLGLAPHTSAAIVGRVVGYTKARACFAHPYFHQTKRRNIDGDQDSLMLLMDGLLNFSHSYLPASRGGRMDAPLVFTVALKPTEIDDECYNMETCNEYPLELYERALKLAPPEIDGIETVNSRLGKKNQYSGFGITHKTSCFDCAPTTSKYVELNSMEEKIKGQAKLQNMIAAVDGKDALERVMVTHFMPDIIGNARSFSRQTFRCTNCNERFRRPPLNGKCTKCGKDNIILTIHEGSVRKYIAIAKEMTNTYQLSDYLKQRIELIEQEIDSIFCNDKVTQKNLFEYV</sequence>
<keyword evidence="8 14" id="KW-0269">Exonuclease</keyword>
<dbReference type="Proteomes" id="UP000226592">
    <property type="component" value="Unassembled WGS sequence"/>
</dbReference>
<dbReference type="AlphaFoldDB" id="A0A2D6M0L8"/>
<name>A0A2D6M0L8_9ARCH</name>
<dbReference type="GO" id="GO:0006308">
    <property type="term" value="P:DNA catabolic process"/>
    <property type="evidence" value="ECO:0007669"/>
    <property type="project" value="UniProtKB-UniRule"/>
</dbReference>
<feature type="domain" description="DNA polymerase II large subunit DP2 N-terminal" evidence="15">
    <location>
        <begin position="15"/>
        <end position="285"/>
    </location>
</feature>
<evidence type="ECO:0000256" key="6">
    <source>
        <dbReference type="ARBA" id="ARBA00022722"/>
    </source>
</evidence>
<dbReference type="InterPro" id="IPR004475">
    <property type="entry name" value="PolC_DP2"/>
</dbReference>
<evidence type="ECO:0000256" key="1">
    <source>
        <dbReference type="ARBA" id="ARBA00011053"/>
    </source>
</evidence>
<evidence type="ECO:0000313" key="19">
    <source>
        <dbReference type="Proteomes" id="UP000226592"/>
    </source>
</evidence>
<dbReference type="GO" id="GO:0008310">
    <property type="term" value="F:single-stranded DNA 3'-5' DNA exonuclease activity"/>
    <property type="evidence" value="ECO:0007669"/>
    <property type="project" value="UniProtKB-EC"/>
</dbReference>
<dbReference type="EC" id="3.1.11.1" evidence="14"/>
<comment type="catalytic activity">
    <reaction evidence="14">
        <text>Exonucleolytic cleavage in the 3'- to 5'-direction to yield nucleoside 5'-phosphates.</text>
        <dbReference type="EC" id="3.1.11.1"/>
    </reaction>
</comment>
<evidence type="ECO:0000256" key="14">
    <source>
        <dbReference type="HAMAP-Rule" id="MF_00324"/>
    </source>
</evidence>
<evidence type="ECO:0000256" key="13">
    <source>
        <dbReference type="ARBA" id="ARBA00049244"/>
    </source>
</evidence>
<dbReference type="PANTHER" id="PTHR42210">
    <property type="entry name" value="DNA POLYMERASE II LARGE SUBUNIT"/>
    <property type="match status" value="1"/>
</dbReference>
<dbReference type="InterPro" id="IPR056171">
    <property type="entry name" value="PolC_DP2_central_dom"/>
</dbReference>
<evidence type="ECO:0000256" key="8">
    <source>
        <dbReference type="ARBA" id="ARBA00022839"/>
    </source>
</evidence>
<organism evidence="18 19">
    <name type="scientific">Candidatus Iainarchaeum sp</name>
    <dbReference type="NCBI Taxonomy" id="3101447"/>
    <lineage>
        <taxon>Archaea</taxon>
        <taxon>Candidatus Iainarchaeota</taxon>
        <taxon>Candidatus Iainarchaeia</taxon>
        <taxon>Candidatus Iainarchaeales</taxon>
        <taxon>Candidatus Iainarchaeaceae</taxon>
        <taxon>Candidatus Iainarchaeum</taxon>
    </lineage>
</organism>
<dbReference type="GO" id="GO:0006261">
    <property type="term" value="P:DNA-templated DNA replication"/>
    <property type="evidence" value="ECO:0007669"/>
    <property type="project" value="UniProtKB-UniRule"/>
</dbReference>
<dbReference type="GO" id="GO:0003677">
    <property type="term" value="F:DNA binding"/>
    <property type="evidence" value="ECO:0007669"/>
    <property type="project" value="UniProtKB-UniRule"/>
</dbReference>
<proteinExistence type="inferred from homology"/>
<evidence type="ECO:0000259" key="15">
    <source>
        <dbReference type="Pfam" id="PF03833"/>
    </source>
</evidence>